<reference evidence="1 2" key="1">
    <citation type="submission" date="2018-06" db="EMBL/GenBank/DDBJ databases">
        <authorList>
            <consortium name="Pathogen Informatics"/>
            <person name="Doyle S."/>
        </authorList>
    </citation>
    <scope>NUCLEOTIDE SEQUENCE [LARGE SCALE GENOMIC DNA]</scope>
    <source>
        <strain evidence="1 2">NCTC11647</strain>
    </source>
</reference>
<name>A0A2S2CC21_PHODM</name>
<dbReference type="Proteomes" id="UP000251647">
    <property type="component" value="Unassembled WGS sequence"/>
</dbReference>
<dbReference type="InterPro" id="IPR021736">
    <property type="entry name" value="DUF3305"/>
</dbReference>
<sequence length="165" mass="19161">MIEQQLEELKKDESIWPIRFCLNAEEKQVGRWTTLSWSIDDVCLYDEDVTEAHQSDACYLLPLALFRDERTDYRFNLSSQDPHLFFVCEAIDNEQLKPVLVTAAQGVAARYMDGDYTVLHISIPLPIQAWMEAYIGRHGELLEFKRKGFKDKGPKEKSRGRSCDK</sequence>
<dbReference type="RefSeq" id="WP_036763917.1">
    <property type="nucleotide sequence ID" value="NZ_CP018297.1"/>
</dbReference>
<gene>
    <name evidence="1" type="ORF">NCTC11647_01260</name>
</gene>
<protein>
    <submittedName>
        <fullName evidence="1">Protein of uncharacterized function (DUF3305)</fullName>
    </submittedName>
</protein>
<accession>A0A2S2CC21</accession>
<organism evidence="1 2">
    <name type="scientific">Photobacterium damselae</name>
    <dbReference type="NCBI Taxonomy" id="38293"/>
    <lineage>
        <taxon>Bacteria</taxon>
        <taxon>Pseudomonadati</taxon>
        <taxon>Pseudomonadota</taxon>
        <taxon>Gammaproteobacteria</taxon>
        <taxon>Vibrionales</taxon>
        <taxon>Vibrionaceae</taxon>
        <taxon>Photobacterium</taxon>
    </lineage>
</organism>
<evidence type="ECO:0000313" key="1">
    <source>
        <dbReference type="EMBL" id="SPY28173.1"/>
    </source>
</evidence>
<dbReference type="Pfam" id="PF11749">
    <property type="entry name" value="DUF3305"/>
    <property type="match status" value="1"/>
</dbReference>
<evidence type="ECO:0000313" key="2">
    <source>
        <dbReference type="Proteomes" id="UP000251647"/>
    </source>
</evidence>
<proteinExistence type="predicted"/>
<dbReference type="AlphaFoldDB" id="A0A2S2CC21"/>
<dbReference type="EMBL" id="UATL01000001">
    <property type="protein sequence ID" value="SPY28173.1"/>
    <property type="molecule type" value="Genomic_DNA"/>
</dbReference>